<gene>
    <name evidence="1" type="ORF">Cflav_PD4962</name>
</gene>
<dbReference type="EMBL" id="ABOX02000005">
    <property type="protein sequence ID" value="EEF62327.1"/>
    <property type="molecule type" value="Genomic_DNA"/>
</dbReference>
<evidence type="ECO:0000313" key="1">
    <source>
        <dbReference type="EMBL" id="EEF62327.1"/>
    </source>
</evidence>
<organism evidence="1 2">
    <name type="scientific">Pedosphaera parvula (strain Ellin514)</name>
    <dbReference type="NCBI Taxonomy" id="320771"/>
    <lineage>
        <taxon>Bacteria</taxon>
        <taxon>Pseudomonadati</taxon>
        <taxon>Verrucomicrobiota</taxon>
        <taxon>Pedosphaerae</taxon>
        <taxon>Pedosphaerales</taxon>
        <taxon>Pedosphaeraceae</taxon>
        <taxon>Pedosphaera</taxon>
    </lineage>
</organism>
<name>B9XCY1_PEDPL</name>
<reference evidence="1 2" key="1">
    <citation type="journal article" date="2011" name="J. Bacteriol.">
        <title>Genome sequence of 'Pedosphaera parvula' Ellin514, an aerobic Verrucomicrobial isolate from pasture soil.</title>
        <authorList>
            <person name="Kant R."/>
            <person name="van Passel M.W."/>
            <person name="Sangwan P."/>
            <person name="Palva A."/>
            <person name="Lucas S."/>
            <person name="Copeland A."/>
            <person name="Lapidus A."/>
            <person name="Glavina Del Rio T."/>
            <person name="Dalin E."/>
            <person name="Tice H."/>
            <person name="Bruce D."/>
            <person name="Goodwin L."/>
            <person name="Pitluck S."/>
            <person name="Chertkov O."/>
            <person name="Larimer F.W."/>
            <person name="Land M.L."/>
            <person name="Hauser L."/>
            <person name="Brettin T.S."/>
            <person name="Detter J.C."/>
            <person name="Han S."/>
            <person name="de Vos W.M."/>
            <person name="Janssen P.H."/>
            <person name="Smidt H."/>
        </authorList>
    </citation>
    <scope>NUCLEOTIDE SEQUENCE [LARGE SCALE GENOMIC DNA]</scope>
    <source>
        <strain evidence="1 2">Ellin514</strain>
    </source>
</reference>
<sequence>MNMNLQSAFDVIERHSTGTTEDSFTNFLMESEVSGMASGEKLQAINEEILDALQSINLECRKSGLGVIGIKQMQSATIILTEGWDRYRWWVTNSYFSADFLQQFSQTLSDWGFAWARILDGSTPDLRRALADRRENNL</sequence>
<keyword evidence="2" id="KW-1185">Reference proteome</keyword>
<dbReference type="AlphaFoldDB" id="B9XCY1"/>
<protein>
    <submittedName>
        <fullName evidence="1">Uncharacterized protein</fullName>
    </submittedName>
</protein>
<comment type="caution">
    <text evidence="1">The sequence shown here is derived from an EMBL/GenBank/DDBJ whole genome shotgun (WGS) entry which is preliminary data.</text>
</comment>
<dbReference type="RefSeq" id="WP_007413679.1">
    <property type="nucleotide sequence ID" value="NZ_ABOX02000005.1"/>
</dbReference>
<proteinExistence type="predicted"/>
<accession>B9XCY1</accession>
<evidence type="ECO:0000313" key="2">
    <source>
        <dbReference type="Proteomes" id="UP000003688"/>
    </source>
</evidence>
<dbReference type="Proteomes" id="UP000003688">
    <property type="component" value="Unassembled WGS sequence"/>
</dbReference>